<proteinExistence type="predicted"/>
<dbReference type="Proteomes" id="UP000309544">
    <property type="component" value="Unassembled WGS sequence"/>
</dbReference>
<dbReference type="InterPro" id="IPR003737">
    <property type="entry name" value="GlcNAc_PI_deacetylase-related"/>
</dbReference>
<dbReference type="GO" id="GO:0071793">
    <property type="term" value="P:bacillithiol biosynthetic process"/>
    <property type="evidence" value="ECO:0007669"/>
    <property type="project" value="InterPro"/>
</dbReference>
<dbReference type="Gene3D" id="3.40.50.10320">
    <property type="entry name" value="LmbE-like"/>
    <property type="match status" value="1"/>
</dbReference>
<sequence>MNHVRKPSGPLQTNTSDVYALAFGAHPDDVELSCGATLLKIIRESGLVAVCDLTRGEMGTLGTDETRAQEAAAAACAMGYTERVTLDLGDGRIEYSRESLDEVIRIIRRFRPTVVFCNPPDERHPDHVKASRLVCDAAYYAGLKKRLTTWDGKPQAPHRPKYLFHYLQYHHLEPSFIVDISETFEASRKGVLAFRTQFYREGKTGRPETLISRPEFLTGLEARARYFGEQIGVLYGEGFIKTTPVAIKEFSASFG</sequence>
<dbReference type="AlphaFoldDB" id="A0A5C4S3E7"/>
<dbReference type="PANTHER" id="PTHR12993">
    <property type="entry name" value="N-ACETYLGLUCOSAMINYL-PHOSPHATIDYLINOSITOL DE-N-ACETYLASE-RELATED"/>
    <property type="match status" value="1"/>
</dbReference>
<reference evidence="1 2" key="1">
    <citation type="submission" date="2019-05" db="EMBL/GenBank/DDBJ databases">
        <title>Draft Whole-Genome sequence of the green sulfur bacterium Prosthecochloris vibrioformis DSM 260.</title>
        <authorList>
            <person name="Meyer T.E."/>
            <person name="Kyndt J.A."/>
        </authorList>
    </citation>
    <scope>NUCLEOTIDE SEQUENCE [LARGE SCALE GENOMIC DNA]</scope>
    <source>
        <strain evidence="1 2">DSM 260</strain>
    </source>
</reference>
<name>A0A5C4S3E7_PROVB</name>
<accession>A0A5C4S3E7</accession>
<dbReference type="InterPro" id="IPR024078">
    <property type="entry name" value="LmbE-like_dom_sf"/>
</dbReference>
<protein>
    <submittedName>
        <fullName evidence="1">Bacillithiol biosynthesis deacetylase BshB1</fullName>
    </submittedName>
</protein>
<organism evidence="1 2">
    <name type="scientific">Prosthecochloris vibrioformis</name>
    <name type="common">Chlorobium vibrioforme</name>
    <dbReference type="NCBI Taxonomy" id="1098"/>
    <lineage>
        <taxon>Bacteria</taxon>
        <taxon>Pseudomonadati</taxon>
        <taxon>Chlorobiota</taxon>
        <taxon>Chlorobiia</taxon>
        <taxon>Chlorobiales</taxon>
        <taxon>Chlorobiaceae</taxon>
        <taxon>Prosthecochloris</taxon>
    </lineage>
</organism>
<dbReference type="NCBIfam" id="TIGR04001">
    <property type="entry name" value="thiol_BshB1"/>
    <property type="match status" value="1"/>
</dbReference>
<comment type="caution">
    <text evidence="1">The sequence shown here is derived from an EMBL/GenBank/DDBJ whole genome shotgun (WGS) entry which is preliminary data.</text>
</comment>
<dbReference type="Pfam" id="PF02585">
    <property type="entry name" value="PIG-L"/>
    <property type="match status" value="1"/>
</dbReference>
<dbReference type="GO" id="GO:0016811">
    <property type="term" value="F:hydrolase activity, acting on carbon-nitrogen (but not peptide) bonds, in linear amides"/>
    <property type="evidence" value="ECO:0007669"/>
    <property type="project" value="TreeGrafter"/>
</dbReference>
<evidence type="ECO:0000313" key="1">
    <source>
        <dbReference type="EMBL" id="TNJ37311.1"/>
    </source>
</evidence>
<evidence type="ECO:0000313" key="2">
    <source>
        <dbReference type="Proteomes" id="UP000309544"/>
    </source>
</evidence>
<dbReference type="InterPro" id="IPR023842">
    <property type="entry name" value="Bacillithiol_biosynth_BshB1"/>
</dbReference>
<dbReference type="GO" id="GO:0019213">
    <property type="term" value="F:deacetylase activity"/>
    <property type="evidence" value="ECO:0007669"/>
    <property type="project" value="InterPro"/>
</dbReference>
<dbReference type="SUPFAM" id="SSF102588">
    <property type="entry name" value="LmbE-like"/>
    <property type="match status" value="1"/>
</dbReference>
<keyword evidence="2" id="KW-1185">Reference proteome</keyword>
<dbReference type="EMBL" id="VDCI01000002">
    <property type="protein sequence ID" value="TNJ37311.1"/>
    <property type="molecule type" value="Genomic_DNA"/>
</dbReference>
<gene>
    <name evidence="1" type="primary">bshB1</name>
    <name evidence="1" type="ORF">FGF68_03570</name>
</gene>
<dbReference type="PANTHER" id="PTHR12993:SF30">
    <property type="entry name" value="N-ACETYL-ALPHA-D-GLUCOSAMINYL L-MALATE DEACETYLASE 1"/>
    <property type="match status" value="1"/>
</dbReference>